<evidence type="ECO:0000256" key="7">
    <source>
        <dbReference type="ARBA" id="ARBA00022840"/>
    </source>
</evidence>
<reference evidence="13" key="1">
    <citation type="submission" date="2019-05" db="EMBL/GenBank/DDBJ databases">
        <title>Annotation for the trematode Paragonimus heterotremus.</title>
        <authorList>
            <person name="Choi Y.-J."/>
        </authorList>
    </citation>
    <scope>NUCLEOTIDE SEQUENCE</scope>
    <source>
        <strain evidence="13">LC</strain>
    </source>
</reference>
<evidence type="ECO:0000313" key="14">
    <source>
        <dbReference type="Proteomes" id="UP000748531"/>
    </source>
</evidence>
<proteinExistence type="predicted"/>
<evidence type="ECO:0000256" key="11">
    <source>
        <dbReference type="SAM" id="MobiDB-lite"/>
    </source>
</evidence>
<dbReference type="Gene3D" id="3.30.200.20">
    <property type="entry name" value="Phosphorylase Kinase, domain 1"/>
    <property type="match status" value="1"/>
</dbReference>
<sequence length="778" mass="84947">MSITSTQQLCTDTTFQIPSSSKILQRSSQELGLEITTHEGHEAFLQSYVLGDRFGGGGFGHVHRARRISDNREVVVKEIRSNRVPCWCQLDSKLMPIEVVLLAMCQRLPGVVRLLDAYDLGQSWLLVMDRVSKCTCDMFDYIGEQGTLSEPEVAFYFHQLIGILLACHEVGVLHRDIKDENILIDRTTNELVLIDFGSGAFLESRMYTDFDGTRVYCPPEWILTHSYYGKQAEVWSLGVLLYDMLCGDIPFVNDRGITSGKLRYRKDNLSPHVTDLIRSCLNMKPEKRPTLLEILQHPWMVQHRPTNLEGQPRAVLVALHVLERGTTGLQLTNCMPFDQPSSVSDEYETTSDPRSLAKGSLCVYPSSVSSSSPSVCDVDFLDDGDPRFTGVVTNSDAHICSYPPSSLSVNPMIDLNTNLTPRQPIPHNAQQNSAQFDTTVSPLVSNIPNKPHFSGWSDEDDVSFNVKLSSENLAAHDVHIIPSSTVYKCVDQQVTTTTTPSVPRTHSNGSGSSSGYYSRSDSLSSNESKHLVSATNAVNSRTCSTSSHANSVMSVPNVVMACTGTRSSCTTVVTTAQSLSRPPRSGVIMQSHCWRSGSANTASSSSSAPSTFSSSSSSSSSSFCSSSSPPNHPNPHDAYAFSCSLSSAGISLASRATPTTFLSASTDAMINWPLLFANQTNTSLLYCSNSSSAPTATTSSSTAYRIVSSTVNSTSQPIILKSATAETITVDNVDRLYRLFSPSATCPKRRPPSASAQTQIHNWLFRGQPRTDVIWRPS</sequence>
<dbReference type="PROSITE" id="PS50011">
    <property type="entry name" value="PROTEIN_KINASE_DOM"/>
    <property type="match status" value="1"/>
</dbReference>
<comment type="cofactor">
    <cofactor evidence="1">
        <name>Mg(2+)</name>
        <dbReference type="ChEBI" id="CHEBI:18420"/>
    </cofactor>
</comment>
<feature type="compositionally biased region" description="Low complexity" evidence="11">
    <location>
        <begin position="507"/>
        <end position="526"/>
    </location>
</feature>
<dbReference type="PANTHER" id="PTHR22984:SF29">
    <property type="entry name" value="SERINE_THREONINE-PROTEIN KINASE PIM-1"/>
    <property type="match status" value="1"/>
</dbReference>
<evidence type="ECO:0000256" key="10">
    <source>
        <dbReference type="ARBA" id="ARBA00048679"/>
    </source>
</evidence>
<dbReference type="SUPFAM" id="SSF56112">
    <property type="entry name" value="Protein kinase-like (PK-like)"/>
    <property type="match status" value="1"/>
</dbReference>
<name>A0A8J4X3H1_9TREM</name>
<dbReference type="SMART" id="SM00220">
    <property type="entry name" value="S_TKc"/>
    <property type="match status" value="1"/>
</dbReference>
<evidence type="ECO:0000256" key="8">
    <source>
        <dbReference type="ARBA" id="ARBA00022842"/>
    </source>
</evidence>
<accession>A0A8J4X3H1</accession>
<dbReference type="Pfam" id="PF00069">
    <property type="entry name" value="Pkinase"/>
    <property type="match status" value="1"/>
</dbReference>
<keyword evidence="6 13" id="KW-0418">Kinase</keyword>
<dbReference type="GO" id="GO:0004674">
    <property type="term" value="F:protein serine/threonine kinase activity"/>
    <property type="evidence" value="ECO:0007669"/>
    <property type="project" value="UniProtKB-KW"/>
</dbReference>
<evidence type="ECO:0000256" key="9">
    <source>
        <dbReference type="ARBA" id="ARBA00047899"/>
    </source>
</evidence>
<gene>
    <name evidence="13" type="ORF">PHET_00574</name>
</gene>
<dbReference type="GO" id="GO:0005737">
    <property type="term" value="C:cytoplasm"/>
    <property type="evidence" value="ECO:0007669"/>
    <property type="project" value="TreeGrafter"/>
</dbReference>
<feature type="region of interest" description="Disordered" evidence="11">
    <location>
        <begin position="495"/>
        <end position="529"/>
    </location>
</feature>
<feature type="domain" description="Protein kinase" evidence="12">
    <location>
        <begin position="48"/>
        <end position="300"/>
    </location>
</feature>
<keyword evidence="14" id="KW-1185">Reference proteome</keyword>
<protein>
    <recommendedName>
        <fullName evidence="2">non-specific serine/threonine protein kinase</fullName>
        <ecNumber evidence="2">2.7.11.1</ecNumber>
    </recommendedName>
</protein>
<dbReference type="FunFam" id="1.10.510.10:FF:000571">
    <property type="entry name" value="Maternal embryonic leucine zipper kinase"/>
    <property type="match status" value="1"/>
</dbReference>
<dbReference type="Gene3D" id="1.10.510.10">
    <property type="entry name" value="Transferase(Phosphotransferase) domain 1"/>
    <property type="match status" value="1"/>
</dbReference>
<dbReference type="InterPro" id="IPR000719">
    <property type="entry name" value="Prot_kinase_dom"/>
</dbReference>
<comment type="catalytic activity">
    <reaction evidence="9">
        <text>L-threonyl-[protein] + ATP = O-phospho-L-threonyl-[protein] + ADP + H(+)</text>
        <dbReference type="Rhea" id="RHEA:46608"/>
        <dbReference type="Rhea" id="RHEA-COMP:11060"/>
        <dbReference type="Rhea" id="RHEA-COMP:11605"/>
        <dbReference type="ChEBI" id="CHEBI:15378"/>
        <dbReference type="ChEBI" id="CHEBI:30013"/>
        <dbReference type="ChEBI" id="CHEBI:30616"/>
        <dbReference type="ChEBI" id="CHEBI:61977"/>
        <dbReference type="ChEBI" id="CHEBI:456216"/>
        <dbReference type="EC" id="2.7.11.1"/>
    </reaction>
</comment>
<dbReference type="GO" id="GO:0005524">
    <property type="term" value="F:ATP binding"/>
    <property type="evidence" value="ECO:0007669"/>
    <property type="project" value="UniProtKB-KW"/>
</dbReference>
<comment type="caution">
    <text evidence="13">The sequence shown here is derived from an EMBL/GenBank/DDBJ whole genome shotgun (WGS) entry which is preliminary data.</text>
</comment>
<comment type="catalytic activity">
    <reaction evidence="10">
        <text>L-seryl-[protein] + ATP = O-phospho-L-seryl-[protein] + ADP + H(+)</text>
        <dbReference type="Rhea" id="RHEA:17989"/>
        <dbReference type="Rhea" id="RHEA-COMP:9863"/>
        <dbReference type="Rhea" id="RHEA-COMP:11604"/>
        <dbReference type="ChEBI" id="CHEBI:15378"/>
        <dbReference type="ChEBI" id="CHEBI:29999"/>
        <dbReference type="ChEBI" id="CHEBI:30616"/>
        <dbReference type="ChEBI" id="CHEBI:83421"/>
        <dbReference type="ChEBI" id="CHEBI:456216"/>
        <dbReference type="EC" id="2.7.11.1"/>
    </reaction>
</comment>
<keyword evidence="4" id="KW-0808">Transferase</keyword>
<dbReference type="InterPro" id="IPR008271">
    <property type="entry name" value="Ser/Thr_kinase_AS"/>
</dbReference>
<organism evidence="13 14">
    <name type="scientific">Paragonimus heterotremus</name>
    <dbReference type="NCBI Taxonomy" id="100268"/>
    <lineage>
        <taxon>Eukaryota</taxon>
        <taxon>Metazoa</taxon>
        <taxon>Spiralia</taxon>
        <taxon>Lophotrochozoa</taxon>
        <taxon>Platyhelminthes</taxon>
        <taxon>Trematoda</taxon>
        <taxon>Digenea</taxon>
        <taxon>Plagiorchiida</taxon>
        <taxon>Troglotremata</taxon>
        <taxon>Troglotrematidae</taxon>
        <taxon>Paragonimus</taxon>
    </lineage>
</organism>
<dbReference type="InterPro" id="IPR051138">
    <property type="entry name" value="PIM_Ser/Thr_kinase"/>
</dbReference>
<keyword evidence="5" id="KW-0547">Nucleotide-binding</keyword>
<evidence type="ECO:0000256" key="3">
    <source>
        <dbReference type="ARBA" id="ARBA00022527"/>
    </source>
</evidence>
<dbReference type="OrthoDB" id="193931at2759"/>
<evidence type="ECO:0000313" key="13">
    <source>
        <dbReference type="EMBL" id="KAF5405832.1"/>
    </source>
</evidence>
<keyword evidence="8" id="KW-0460">Magnesium</keyword>
<dbReference type="EMBL" id="LUCH01000191">
    <property type="protein sequence ID" value="KAF5405832.1"/>
    <property type="molecule type" value="Genomic_DNA"/>
</dbReference>
<evidence type="ECO:0000259" key="12">
    <source>
        <dbReference type="PROSITE" id="PS50011"/>
    </source>
</evidence>
<dbReference type="Proteomes" id="UP000748531">
    <property type="component" value="Unassembled WGS sequence"/>
</dbReference>
<dbReference type="EC" id="2.7.11.1" evidence="2"/>
<keyword evidence="7" id="KW-0067">ATP-binding</keyword>
<keyword evidence="3" id="KW-0723">Serine/threonine-protein kinase</keyword>
<evidence type="ECO:0000256" key="2">
    <source>
        <dbReference type="ARBA" id="ARBA00012513"/>
    </source>
</evidence>
<evidence type="ECO:0000256" key="5">
    <source>
        <dbReference type="ARBA" id="ARBA00022741"/>
    </source>
</evidence>
<evidence type="ECO:0000256" key="6">
    <source>
        <dbReference type="ARBA" id="ARBA00022777"/>
    </source>
</evidence>
<evidence type="ECO:0000256" key="1">
    <source>
        <dbReference type="ARBA" id="ARBA00001946"/>
    </source>
</evidence>
<dbReference type="PROSITE" id="PS00108">
    <property type="entry name" value="PROTEIN_KINASE_ST"/>
    <property type="match status" value="1"/>
</dbReference>
<evidence type="ECO:0000256" key="4">
    <source>
        <dbReference type="ARBA" id="ARBA00022679"/>
    </source>
</evidence>
<dbReference type="AlphaFoldDB" id="A0A8J4X3H1"/>
<dbReference type="PANTHER" id="PTHR22984">
    <property type="entry name" value="SERINE/THREONINE-PROTEIN KINASE PIM"/>
    <property type="match status" value="1"/>
</dbReference>
<dbReference type="InterPro" id="IPR011009">
    <property type="entry name" value="Kinase-like_dom_sf"/>
</dbReference>